<sequence length="55" mass="6348">MVQEMAQRERKTLATAVPPVYCPTHLRLKLLAHCGPHTHTDAHSHMQSLIFLWML</sequence>
<evidence type="ECO:0000313" key="2">
    <source>
        <dbReference type="Proteomes" id="UP000276215"/>
    </source>
</evidence>
<keyword evidence="2" id="KW-1185">Reference proteome</keyword>
<name>A0A3N4J495_9PEZI</name>
<dbReference type="EMBL" id="ML120498">
    <property type="protein sequence ID" value="RPA91411.1"/>
    <property type="molecule type" value="Genomic_DNA"/>
</dbReference>
<organism evidence="1 2">
    <name type="scientific">Choiromyces venosus 120613-1</name>
    <dbReference type="NCBI Taxonomy" id="1336337"/>
    <lineage>
        <taxon>Eukaryota</taxon>
        <taxon>Fungi</taxon>
        <taxon>Dikarya</taxon>
        <taxon>Ascomycota</taxon>
        <taxon>Pezizomycotina</taxon>
        <taxon>Pezizomycetes</taxon>
        <taxon>Pezizales</taxon>
        <taxon>Tuberaceae</taxon>
        <taxon>Choiromyces</taxon>
    </lineage>
</organism>
<accession>A0A3N4J495</accession>
<proteinExistence type="predicted"/>
<reference evidence="1 2" key="1">
    <citation type="journal article" date="2018" name="Nat. Ecol. Evol.">
        <title>Pezizomycetes genomes reveal the molecular basis of ectomycorrhizal truffle lifestyle.</title>
        <authorList>
            <person name="Murat C."/>
            <person name="Payen T."/>
            <person name="Noel B."/>
            <person name="Kuo A."/>
            <person name="Morin E."/>
            <person name="Chen J."/>
            <person name="Kohler A."/>
            <person name="Krizsan K."/>
            <person name="Balestrini R."/>
            <person name="Da Silva C."/>
            <person name="Montanini B."/>
            <person name="Hainaut M."/>
            <person name="Levati E."/>
            <person name="Barry K.W."/>
            <person name="Belfiori B."/>
            <person name="Cichocki N."/>
            <person name="Clum A."/>
            <person name="Dockter R.B."/>
            <person name="Fauchery L."/>
            <person name="Guy J."/>
            <person name="Iotti M."/>
            <person name="Le Tacon F."/>
            <person name="Lindquist E.A."/>
            <person name="Lipzen A."/>
            <person name="Malagnac F."/>
            <person name="Mello A."/>
            <person name="Molinier V."/>
            <person name="Miyauchi S."/>
            <person name="Poulain J."/>
            <person name="Riccioni C."/>
            <person name="Rubini A."/>
            <person name="Sitrit Y."/>
            <person name="Splivallo R."/>
            <person name="Traeger S."/>
            <person name="Wang M."/>
            <person name="Zifcakova L."/>
            <person name="Wipf D."/>
            <person name="Zambonelli A."/>
            <person name="Paolocci F."/>
            <person name="Nowrousian M."/>
            <person name="Ottonello S."/>
            <person name="Baldrian P."/>
            <person name="Spatafora J.W."/>
            <person name="Henrissat B."/>
            <person name="Nagy L.G."/>
            <person name="Aury J.M."/>
            <person name="Wincker P."/>
            <person name="Grigoriev I.V."/>
            <person name="Bonfante P."/>
            <person name="Martin F.M."/>
        </authorList>
    </citation>
    <scope>NUCLEOTIDE SEQUENCE [LARGE SCALE GENOMIC DNA]</scope>
    <source>
        <strain evidence="1 2">120613-1</strain>
    </source>
</reference>
<protein>
    <submittedName>
        <fullName evidence="1">Uncharacterized protein</fullName>
    </submittedName>
</protein>
<dbReference type="AlphaFoldDB" id="A0A3N4J495"/>
<evidence type="ECO:0000313" key="1">
    <source>
        <dbReference type="EMBL" id="RPA91411.1"/>
    </source>
</evidence>
<gene>
    <name evidence="1" type="ORF">L873DRAFT_1819607</name>
</gene>
<dbReference type="Proteomes" id="UP000276215">
    <property type="component" value="Unassembled WGS sequence"/>
</dbReference>